<comment type="caution">
    <text evidence="1">The sequence shown here is derived from an EMBL/GenBank/DDBJ whole genome shotgun (WGS) entry which is preliminary data.</text>
</comment>
<proteinExistence type="predicted"/>
<accession>A0A562KKZ9</accession>
<organism evidence="1 2">
    <name type="scientific">Sphingobium wenxiniae (strain DSM 21828 / CGMCC 1.7748 / JZ-1)</name>
    <dbReference type="NCBI Taxonomy" id="595605"/>
    <lineage>
        <taxon>Bacteria</taxon>
        <taxon>Pseudomonadati</taxon>
        <taxon>Pseudomonadota</taxon>
        <taxon>Alphaproteobacteria</taxon>
        <taxon>Sphingomonadales</taxon>
        <taxon>Sphingomonadaceae</taxon>
        <taxon>Sphingobium</taxon>
    </lineage>
</organism>
<sequence>MIGVALTRQDIAAVGKVSESLGLGFIAAANTILQPIAARELPPLSTPVLLDETGSAWIPHAWRAGCFTYTPICEGIGAAWTPVPEIGKVLLAFAGGNPFAPTDEAIAIVLSRDGLRELIADLRSIDRQWDARD</sequence>
<dbReference type="EMBL" id="VLKK01000003">
    <property type="protein sequence ID" value="TWH96034.1"/>
    <property type="molecule type" value="Genomic_DNA"/>
</dbReference>
<keyword evidence="2" id="KW-1185">Reference proteome</keyword>
<dbReference type="RefSeq" id="WP_242003291.1">
    <property type="nucleotide sequence ID" value="NZ_JACIIY010000005.1"/>
</dbReference>
<evidence type="ECO:0000313" key="1">
    <source>
        <dbReference type="EMBL" id="TWH96034.1"/>
    </source>
</evidence>
<name>A0A562KKZ9_SPHWJ</name>
<evidence type="ECO:0000313" key="2">
    <source>
        <dbReference type="Proteomes" id="UP000316624"/>
    </source>
</evidence>
<dbReference type="AlphaFoldDB" id="A0A562KKZ9"/>
<dbReference type="Proteomes" id="UP000316624">
    <property type="component" value="Unassembled WGS sequence"/>
</dbReference>
<reference evidence="1 2" key="1">
    <citation type="journal article" date="2015" name="Stand. Genomic Sci.">
        <title>Genomic Encyclopedia of Bacterial and Archaeal Type Strains, Phase III: the genomes of soil and plant-associated and newly described type strains.</title>
        <authorList>
            <person name="Whitman W.B."/>
            <person name="Woyke T."/>
            <person name="Klenk H.P."/>
            <person name="Zhou Y."/>
            <person name="Lilburn T.G."/>
            <person name="Beck B.J."/>
            <person name="De Vos P."/>
            <person name="Vandamme P."/>
            <person name="Eisen J.A."/>
            <person name="Garrity G."/>
            <person name="Hugenholtz P."/>
            <person name="Kyrpides N.C."/>
        </authorList>
    </citation>
    <scope>NUCLEOTIDE SEQUENCE [LARGE SCALE GENOMIC DNA]</scope>
    <source>
        <strain evidence="1 2">CGMCC 1.7748</strain>
    </source>
</reference>
<gene>
    <name evidence="1" type="ORF">IQ35_01123</name>
</gene>
<protein>
    <submittedName>
        <fullName evidence="1">Uncharacterized protein</fullName>
    </submittedName>
</protein>